<keyword evidence="5 10" id="KW-0812">Transmembrane</keyword>
<organism evidence="12 15">
    <name type="scientific">Methylopila capsulata</name>
    <dbReference type="NCBI Taxonomy" id="61654"/>
    <lineage>
        <taxon>Bacteria</taxon>
        <taxon>Pseudomonadati</taxon>
        <taxon>Pseudomonadota</taxon>
        <taxon>Alphaproteobacteria</taxon>
        <taxon>Hyphomicrobiales</taxon>
        <taxon>Methylopilaceae</taxon>
        <taxon>Methylopila</taxon>
    </lineage>
</organism>
<feature type="transmembrane region" description="Helical" evidence="10">
    <location>
        <begin position="103"/>
        <end position="125"/>
    </location>
</feature>
<reference evidence="13 14" key="2">
    <citation type="submission" date="2021-01" db="EMBL/GenBank/DDBJ databases">
        <title>Genomic Encyclopedia of Type Strains, Phase IV (KMG-IV): sequencing the most valuable type-strain genomes for metagenomic binning, comparative biology and taxonomic classification.</title>
        <authorList>
            <person name="Goeker M."/>
        </authorList>
    </citation>
    <scope>NUCLEOTIDE SEQUENCE [LARGE SCALE GENOMIC DNA]</scope>
    <source>
        <strain evidence="13 14">DSM 6130</strain>
    </source>
</reference>
<comment type="similarity">
    <text evidence="2">Belongs to the ABC transporter superfamily.</text>
</comment>
<dbReference type="InterPro" id="IPR043428">
    <property type="entry name" value="LivM-like"/>
</dbReference>
<dbReference type="InterPro" id="IPR051120">
    <property type="entry name" value="ABC_AA/LPS_Transport"/>
</dbReference>
<keyword evidence="8 10" id="KW-1133">Transmembrane helix</keyword>
<dbReference type="Proteomes" id="UP000758856">
    <property type="component" value="Unassembled WGS sequence"/>
</dbReference>
<dbReference type="InterPro" id="IPR001851">
    <property type="entry name" value="ABC_transp_permease"/>
</dbReference>
<dbReference type="PROSITE" id="PS00211">
    <property type="entry name" value="ABC_TRANSPORTER_1"/>
    <property type="match status" value="1"/>
</dbReference>
<dbReference type="Pfam" id="PF00005">
    <property type="entry name" value="ABC_tran"/>
    <property type="match status" value="1"/>
</dbReference>
<dbReference type="RefSeq" id="WP_204951123.1">
    <property type="nucleotide sequence ID" value="NZ_BSFF01000003.1"/>
</dbReference>
<dbReference type="PANTHER" id="PTHR45772">
    <property type="entry name" value="CONSERVED COMPONENT OF ABC TRANSPORTER FOR NATURAL AMINO ACIDS-RELATED"/>
    <property type="match status" value="1"/>
</dbReference>
<evidence type="ECO:0000313" key="13">
    <source>
        <dbReference type="EMBL" id="MBM7852659.1"/>
    </source>
</evidence>
<keyword evidence="14" id="KW-1185">Reference proteome</keyword>
<dbReference type="Pfam" id="PF02653">
    <property type="entry name" value="BPD_transp_2"/>
    <property type="match status" value="1"/>
</dbReference>
<feature type="transmembrane region" description="Helical" evidence="10">
    <location>
        <begin position="56"/>
        <end position="75"/>
    </location>
</feature>
<dbReference type="AlphaFoldDB" id="A0A9W6IUM8"/>
<comment type="subcellular location">
    <subcellularLocation>
        <location evidence="1">Cell membrane</location>
        <topology evidence="1">Multi-pass membrane protein</topology>
    </subcellularLocation>
</comment>
<evidence type="ECO:0000256" key="7">
    <source>
        <dbReference type="ARBA" id="ARBA00022840"/>
    </source>
</evidence>
<dbReference type="Proteomes" id="UP001143400">
    <property type="component" value="Unassembled WGS sequence"/>
</dbReference>
<dbReference type="Gene3D" id="3.40.50.300">
    <property type="entry name" value="P-loop containing nucleotide triphosphate hydrolases"/>
    <property type="match status" value="1"/>
</dbReference>
<feature type="domain" description="ABC transporter" evidence="11">
    <location>
        <begin position="359"/>
        <end position="599"/>
    </location>
</feature>
<evidence type="ECO:0000256" key="10">
    <source>
        <dbReference type="SAM" id="Phobius"/>
    </source>
</evidence>
<keyword evidence="3" id="KW-0813">Transport</keyword>
<keyword evidence="7 12" id="KW-0067">ATP-binding</keyword>
<feature type="transmembrane region" description="Helical" evidence="10">
    <location>
        <begin position="132"/>
        <end position="152"/>
    </location>
</feature>
<feature type="transmembrane region" description="Helical" evidence="10">
    <location>
        <begin position="80"/>
        <end position="97"/>
    </location>
</feature>
<keyword evidence="6" id="KW-0547">Nucleotide-binding</keyword>
<dbReference type="GO" id="GO:0016887">
    <property type="term" value="F:ATP hydrolysis activity"/>
    <property type="evidence" value="ECO:0007669"/>
    <property type="project" value="InterPro"/>
</dbReference>
<keyword evidence="9 10" id="KW-0472">Membrane</keyword>
<dbReference type="InterPro" id="IPR017871">
    <property type="entry name" value="ABC_transporter-like_CS"/>
</dbReference>
<evidence type="ECO:0000256" key="9">
    <source>
        <dbReference type="ARBA" id="ARBA00023136"/>
    </source>
</evidence>
<accession>A0A9W6IUM8</accession>
<feature type="transmembrane region" description="Helical" evidence="10">
    <location>
        <begin position="226"/>
        <end position="244"/>
    </location>
</feature>
<dbReference type="GO" id="GO:0005524">
    <property type="term" value="F:ATP binding"/>
    <property type="evidence" value="ECO:0007669"/>
    <property type="project" value="UniProtKB-KW"/>
</dbReference>
<dbReference type="GO" id="GO:0005886">
    <property type="term" value="C:plasma membrane"/>
    <property type="evidence" value="ECO:0007669"/>
    <property type="project" value="UniProtKB-SubCell"/>
</dbReference>
<comment type="caution">
    <text evidence="12">The sequence shown here is derived from an EMBL/GenBank/DDBJ whole genome shotgun (WGS) entry which is preliminary data.</text>
</comment>
<feature type="transmembrane region" description="Helical" evidence="10">
    <location>
        <begin position="177"/>
        <end position="196"/>
    </location>
</feature>
<evidence type="ECO:0000256" key="5">
    <source>
        <dbReference type="ARBA" id="ARBA00022692"/>
    </source>
</evidence>
<evidence type="ECO:0000313" key="14">
    <source>
        <dbReference type="Proteomes" id="UP000758856"/>
    </source>
</evidence>
<dbReference type="SUPFAM" id="SSF52540">
    <property type="entry name" value="P-loop containing nucleoside triphosphate hydrolases"/>
    <property type="match status" value="1"/>
</dbReference>
<dbReference type="SMART" id="SM00382">
    <property type="entry name" value="AAA"/>
    <property type="match status" value="1"/>
</dbReference>
<evidence type="ECO:0000256" key="2">
    <source>
        <dbReference type="ARBA" id="ARBA00005417"/>
    </source>
</evidence>
<name>A0A9W6IUM8_9HYPH</name>
<reference evidence="12" key="1">
    <citation type="journal article" date="2014" name="Int. J. Syst. Evol. Microbiol.">
        <title>Complete genome sequence of Corynebacterium casei LMG S-19264T (=DSM 44701T), isolated from a smear-ripened cheese.</title>
        <authorList>
            <consortium name="US DOE Joint Genome Institute (JGI-PGF)"/>
            <person name="Walter F."/>
            <person name="Albersmeier A."/>
            <person name="Kalinowski J."/>
            <person name="Ruckert C."/>
        </authorList>
    </citation>
    <scope>NUCLEOTIDE SEQUENCE</scope>
    <source>
        <strain evidence="12">VKM B-1606</strain>
    </source>
</reference>
<dbReference type="GO" id="GO:0015658">
    <property type="term" value="F:branched-chain amino acid transmembrane transporter activity"/>
    <property type="evidence" value="ECO:0007669"/>
    <property type="project" value="InterPro"/>
</dbReference>
<proteinExistence type="inferred from homology"/>
<dbReference type="InterPro" id="IPR003593">
    <property type="entry name" value="AAA+_ATPase"/>
</dbReference>
<dbReference type="CDD" id="cd06581">
    <property type="entry name" value="TM_PBP1_LivM_like"/>
    <property type="match status" value="1"/>
</dbReference>
<sequence>MPDDVSALGRAARPERGRARLSRTAPFVAAGLAAVALWIAPLVLDTFAVNVLTRSMIYAVLAVTVDLLWGFAGILTFGQAAFFGVGAYATAMALTYLGATPAWIAVALALAVAAPMALGLAVGWLSFYHRSTALYASVISLVTPIVVTQLIYSGGEWTGSSSGLVGFDVLPLELEGFFRLAAFVLIAVTLAAWVFVRSDAGRALIAVRDNDARCAYLGLSPKRLQIALTAVLAGVAGLAGFVFANASSVVAPENAGFLFGTELVIWVALGGRGTLLGPVLGTIAIDYLAANLSGDLPFLWQLLLGTAFVAVIILLPGGLAELARRAWGALPVGRRSGFAPRLVVSPPRPEADASDGPLLKIDGLAKSYGSLTVLENIDLDIRAGELVSLVGPNGAGKTTLMRCLSDGTEPFEGAVSIAGVSTAGLTPNRIVTLGVGRKFQVASVFESLTVADCLLLARAPHDGLSALGRAETLTLPQAALDVLRMTGLDRMLAEPTRLLSHGQKQALELAMVVALEPRVILLDEPTAGLTKAERTTIGAVLKTLTADLGIAAVLVEHDLDFVRQISSRIVVLHQGRLVLDGTVDEVVNSELVRTIYSGGAHV</sequence>
<dbReference type="EMBL" id="BSFF01000003">
    <property type="protein sequence ID" value="GLK56867.1"/>
    <property type="molecule type" value="Genomic_DNA"/>
</dbReference>
<evidence type="ECO:0000256" key="1">
    <source>
        <dbReference type="ARBA" id="ARBA00004651"/>
    </source>
</evidence>
<reference evidence="12" key="3">
    <citation type="submission" date="2023-01" db="EMBL/GenBank/DDBJ databases">
        <authorList>
            <person name="Sun Q."/>
            <person name="Evtushenko L."/>
        </authorList>
    </citation>
    <scope>NUCLEOTIDE SEQUENCE</scope>
    <source>
        <strain evidence="12">VKM B-1606</strain>
    </source>
</reference>
<evidence type="ECO:0000256" key="4">
    <source>
        <dbReference type="ARBA" id="ARBA00022475"/>
    </source>
</evidence>
<evidence type="ECO:0000256" key="3">
    <source>
        <dbReference type="ARBA" id="ARBA00022448"/>
    </source>
</evidence>
<evidence type="ECO:0000259" key="11">
    <source>
        <dbReference type="PROSITE" id="PS50893"/>
    </source>
</evidence>
<protein>
    <submittedName>
        <fullName evidence="12">ABC transporter ATP-binding protein</fullName>
    </submittedName>
    <submittedName>
        <fullName evidence="13">Branched-chain amino acid transport system permease protein</fullName>
    </submittedName>
</protein>
<feature type="transmembrane region" description="Helical" evidence="10">
    <location>
        <begin position="264"/>
        <end position="289"/>
    </location>
</feature>
<evidence type="ECO:0000313" key="15">
    <source>
        <dbReference type="Proteomes" id="UP001143400"/>
    </source>
</evidence>
<evidence type="ECO:0000256" key="6">
    <source>
        <dbReference type="ARBA" id="ARBA00022741"/>
    </source>
</evidence>
<dbReference type="InterPro" id="IPR003439">
    <property type="entry name" value="ABC_transporter-like_ATP-bd"/>
</dbReference>
<feature type="transmembrane region" description="Helical" evidence="10">
    <location>
        <begin position="25"/>
        <end position="44"/>
    </location>
</feature>
<gene>
    <name evidence="12" type="ORF">GCM10008170_28860</name>
    <name evidence="13" type="ORF">JOD31_002901</name>
</gene>
<evidence type="ECO:0000313" key="12">
    <source>
        <dbReference type="EMBL" id="GLK56867.1"/>
    </source>
</evidence>
<evidence type="ECO:0000256" key="8">
    <source>
        <dbReference type="ARBA" id="ARBA00022989"/>
    </source>
</evidence>
<dbReference type="PROSITE" id="PS50893">
    <property type="entry name" value="ABC_TRANSPORTER_2"/>
    <property type="match status" value="1"/>
</dbReference>
<keyword evidence="4" id="KW-1003">Cell membrane</keyword>
<dbReference type="InterPro" id="IPR027417">
    <property type="entry name" value="P-loop_NTPase"/>
</dbReference>
<dbReference type="EMBL" id="JAFBCY010000003">
    <property type="protein sequence ID" value="MBM7852659.1"/>
    <property type="molecule type" value="Genomic_DNA"/>
</dbReference>
<dbReference type="PANTHER" id="PTHR45772:SF2">
    <property type="entry name" value="ABC TRANSPORTER ATP-BINDING PROTEIN"/>
    <property type="match status" value="1"/>
</dbReference>
<feature type="transmembrane region" description="Helical" evidence="10">
    <location>
        <begin position="296"/>
        <end position="315"/>
    </location>
</feature>